<dbReference type="AlphaFoldDB" id="A0A6C0FBW4"/>
<sequence>MSEEDCGICGLELSEKFSYQLNCGHVFHYECLMKSFNNTSYNKKCSNICPYCRSNSPHLPLINGLKKVIPGVHCGISSYEIEPLKKELKENYSHKCEFTLKRGKNKGNHCGKTCVLGYGYCRSHLEQMKKKHGNLISDLSLPISNIGDNNQSQNAIQCDSNDT</sequence>
<dbReference type="Gene3D" id="3.30.40.10">
    <property type="entry name" value="Zinc/RING finger domain, C3HC4 (zinc finger)"/>
    <property type="match status" value="1"/>
</dbReference>
<evidence type="ECO:0000259" key="1">
    <source>
        <dbReference type="PROSITE" id="PS50089"/>
    </source>
</evidence>
<dbReference type="Pfam" id="PF13639">
    <property type="entry name" value="zf-RING_2"/>
    <property type="match status" value="1"/>
</dbReference>
<name>A0A6C0FBW4_9ZZZZ</name>
<proteinExistence type="predicted"/>
<dbReference type="SUPFAM" id="SSF57850">
    <property type="entry name" value="RING/U-box"/>
    <property type="match status" value="1"/>
</dbReference>
<dbReference type="EMBL" id="MN738839">
    <property type="protein sequence ID" value="QHT39168.1"/>
    <property type="molecule type" value="Genomic_DNA"/>
</dbReference>
<feature type="domain" description="RING-type" evidence="1">
    <location>
        <begin position="6"/>
        <end position="53"/>
    </location>
</feature>
<evidence type="ECO:0000313" key="2">
    <source>
        <dbReference type="EMBL" id="QHT39168.1"/>
    </source>
</evidence>
<dbReference type="PROSITE" id="PS50089">
    <property type="entry name" value="ZF_RING_2"/>
    <property type="match status" value="1"/>
</dbReference>
<dbReference type="SMART" id="SM00184">
    <property type="entry name" value="RING"/>
    <property type="match status" value="1"/>
</dbReference>
<dbReference type="InterPro" id="IPR001841">
    <property type="entry name" value="Znf_RING"/>
</dbReference>
<dbReference type="InterPro" id="IPR013083">
    <property type="entry name" value="Znf_RING/FYVE/PHD"/>
</dbReference>
<protein>
    <recommendedName>
        <fullName evidence="1">RING-type domain-containing protein</fullName>
    </recommendedName>
</protein>
<organism evidence="2">
    <name type="scientific">viral metagenome</name>
    <dbReference type="NCBI Taxonomy" id="1070528"/>
    <lineage>
        <taxon>unclassified sequences</taxon>
        <taxon>metagenomes</taxon>
        <taxon>organismal metagenomes</taxon>
    </lineage>
</organism>
<reference evidence="2" key="1">
    <citation type="journal article" date="2020" name="Nature">
        <title>Giant virus diversity and host interactions through global metagenomics.</title>
        <authorList>
            <person name="Schulz F."/>
            <person name="Roux S."/>
            <person name="Paez-Espino D."/>
            <person name="Jungbluth S."/>
            <person name="Walsh D.A."/>
            <person name="Denef V.J."/>
            <person name="McMahon K.D."/>
            <person name="Konstantinidis K.T."/>
            <person name="Eloe-Fadrosh E.A."/>
            <person name="Kyrpides N.C."/>
            <person name="Woyke T."/>
        </authorList>
    </citation>
    <scope>NUCLEOTIDE SEQUENCE</scope>
    <source>
        <strain evidence="2">GVMAG-S-ERX556126-94</strain>
    </source>
</reference>
<accession>A0A6C0FBW4</accession>